<gene>
    <name evidence="1" type="primary">jg1693</name>
    <name evidence="1" type="ORF">PAEG_LOCUS27442</name>
</gene>
<protein>
    <submittedName>
        <fullName evidence="1">Jg1693 protein</fullName>
    </submittedName>
</protein>
<keyword evidence="2" id="KW-1185">Reference proteome</keyword>
<comment type="caution">
    <text evidence="1">The sequence shown here is derived from an EMBL/GenBank/DDBJ whole genome shotgun (WGS) entry which is preliminary data.</text>
</comment>
<name>A0A8S4SHY8_9NEOP</name>
<evidence type="ECO:0000313" key="2">
    <source>
        <dbReference type="Proteomes" id="UP000838756"/>
    </source>
</evidence>
<dbReference type="OrthoDB" id="7478999at2759"/>
<organism evidence="1 2">
    <name type="scientific">Pararge aegeria aegeria</name>
    <dbReference type="NCBI Taxonomy" id="348720"/>
    <lineage>
        <taxon>Eukaryota</taxon>
        <taxon>Metazoa</taxon>
        <taxon>Ecdysozoa</taxon>
        <taxon>Arthropoda</taxon>
        <taxon>Hexapoda</taxon>
        <taxon>Insecta</taxon>
        <taxon>Pterygota</taxon>
        <taxon>Neoptera</taxon>
        <taxon>Endopterygota</taxon>
        <taxon>Lepidoptera</taxon>
        <taxon>Glossata</taxon>
        <taxon>Ditrysia</taxon>
        <taxon>Papilionoidea</taxon>
        <taxon>Nymphalidae</taxon>
        <taxon>Satyrinae</taxon>
        <taxon>Satyrini</taxon>
        <taxon>Parargina</taxon>
        <taxon>Pararge</taxon>
    </lineage>
</organism>
<dbReference type="EMBL" id="CAKXAJ010026501">
    <property type="protein sequence ID" value="CAH2269158.1"/>
    <property type="molecule type" value="Genomic_DNA"/>
</dbReference>
<evidence type="ECO:0000313" key="1">
    <source>
        <dbReference type="EMBL" id="CAH2269158.1"/>
    </source>
</evidence>
<dbReference type="Proteomes" id="UP000838756">
    <property type="component" value="Unassembled WGS sequence"/>
</dbReference>
<reference evidence="1" key="1">
    <citation type="submission" date="2022-03" db="EMBL/GenBank/DDBJ databases">
        <authorList>
            <person name="Lindestad O."/>
        </authorList>
    </citation>
    <scope>NUCLEOTIDE SEQUENCE</scope>
</reference>
<dbReference type="AlphaFoldDB" id="A0A8S4SHY8"/>
<accession>A0A8S4SHY8</accession>
<sequence length="82" mass="8982">MQLVDTLAASHIQANSSMRLWERGARGLELFKELSKKVLESTGDPRAGIYFGKRISFAIQRAMLPASAATVPRCGGFEDVEV</sequence>
<proteinExistence type="predicted"/>